<dbReference type="Gene3D" id="3.90.180.10">
    <property type="entry name" value="Medium-chain alcohol dehydrogenases, catalytic domain"/>
    <property type="match status" value="1"/>
</dbReference>
<gene>
    <name evidence="3" type="ORF">ACFPN2_15525</name>
</gene>
<dbReference type="InterPro" id="IPR036291">
    <property type="entry name" value="NAD(P)-bd_dom_sf"/>
</dbReference>
<organism evidence="3 4">
    <name type="scientific">Steroidobacter flavus</name>
    <dbReference type="NCBI Taxonomy" id="1842136"/>
    <lineage>
        <taxon>Bacteria</taxon>
        <taxon>Pseudomonadati</taxon>
        <taxon>Pseudomonadota</taxon>
        <taxon>Gammaproteobacteria</taxon>
        <taxon>Steroidobacterales</taxon>
        <taxon>Steroidobacteraceae</taxon>
        <taxon>Steroidobacter</taxon>
    </lineage>
</organism>
<evidence type="ECO:0000256" key="1">
    <source>
        <dbReference type="ARBA" id="ARBA00023002"/>
    </source>
</evidence>
<dbReference type="RefSeq" id="WP_380598037.1">
    <property type="nucleotide sequence ID" value="NZ_JBHSDU010000003.1"/>
</dbReference>
<keyword evidence="4" id="KW-1185">Reference proteome</keyword>
<dbReference type="SUPFAM" id="SSF51735">
    <property type="entry name" value="NAD(P)-binding Rossmann-fold domains"/>
    <property type="match status" value="1"/>
</dbReference>
<dbReference type="PROSITE" id="PS01162">
    <property type="entry name" value="QOR_ZETA_CRYSTAL"/>
    <property type="match status" value="1"/>
</dbReference>
<dbReference type="InterPro" id="IPR013154">
    <property type="entry name" value="ADH-like_N"/>
</dbReference>
<sequence>MATMYAIQQQAWGGPDQLRRVELGRPSPLPTEILVRIEAAGVNPVDVFTREGKAYMRALSLPHIPGWDMAGVVEAVGYGVTRFKPGDEVFGMPWFPRAGGAYAEYAVAPSRHFAHKPAELDFVHAAALPLAGLTAWQMLVDVAELRSGMRVLINGGAGGVGHLAIQIAKYLGAHVIATARTEKHEFCRMLGADEVFDYTTTPIQKSVQGVDVVIELVGGETCLAMLPTLRKGGLLISAQAAWVPELQSEAAARGVRATSYLVEPDADGLEALAALVKIGELSPHVQAVFPLDQVASAHALISQRRVTGKLVLAVWGH</sequence>
<protein>
    <submittedName>
        <fullName evidence="3">NADP-dependent oxidoreductase</fullName>
        <ecNumber evidence="3">1.-.-.-</ecNumber>
    </submittedName>
</protein>
<dbReference type="GO" id="GO:0016491">
    <property type="term" value="F:oxidoreductase activity"/>
    <property type="evidence" value="ECO:0007669"/>
    <property type="project" value="UniProtKB-KW"/>
</dbReference>
<keyword evidence="1 3" id="KW-0560">Oxidoreductase</keyword>
<dbReference type="CDD" id="cd05289">
    <property type="entry name" value="MDR_like_2"/>
    <property type="match status" value="1"/>
</dbReference>
<dbReference type="InterPro" id="IPR020843">
    <property type="entry name" value="ER"/>
</dbReference>
<dbReference type="InterPro" id="IPR050700">
    <property type="entry name" value="YIM1/Zinc_Alcohol_DH_Fams"/>
</dbReference>
<dbReference type="Pfam" id="PF08240">
    <property type="entry name" value="ADH_N"/>
    <property type="match status" value="1"/>
</dbReference>
<dbReference type="Proteomes" id="UP001595904">
    <property type="component" value="Unassembled WGS sequence"/>
</dbReference>
<dbReference type="EC" id="1.-.-.-" evidence="3"/>
<dbReference type="EMBL" id="JBHSDU010000003">
    <property type="protein sequence ID" value="MFC4310502.1"/>
    <property type="molecule type" value="Genomic_DNA"/>
</dbReference>
<dbReference type="InterPro" id="IPR002364">
    <property type="entry name" value="Quin_OxRdtase/zeta-crystal_CS"/>
</dbReference>
<dbReference type="Gene3D" id="3.40.50.720">
    <property type="entry name" value="NAD(P)-binding Rossmann-like Domain"/>
    <property type="match status" value="1"/>
</dbReference>
<evidence type="ECO:0000313" key="4">
    <source>
        <dbReference type="Proteomes" id="UP001595904"/>
    </source>
</evidence>
<reference evidence="4" key="1">
    <citation type="journal article" date="2019" name="Int. J. Syst. Evol. Microbiol.">
        <title>The Global Catalogue of Microorganisms (GCM) 10K type strain sequencing project: providing services to taxonomists for standard genome sequencing and annotation.</title>
        <authorList>
            <consortium name="The Broad Institute Genomics Platform"/>
            <consortium name="The Broad Institute Genome Sequencing Center for Infectious Disease"/>
            <person name="Wu L."/>
            <person name="Ma J."/>
        </authorList>
    </citation>
    <scope>NUCLEOTIDE SEQUENCE [LARGE SCALE GENOMIC DNA]</scope>
    <source>
        <strain evidence="4">CGMCC 1.10759</strain>
    </source>
</reference>
<dbReference type="SUPFAM" id="SSF50129">
    <property type="entry name" value="GroES-like"/>
    <property type="match status" value="1"/>
</dbReference>
<comment type="caution">
    <text evidence="3">The sequence shown here is derived from an EMBL/GenBank/DDBJ whole genome shotgun (WGS) entry which is preliminary data.</text>
</comment>
<evidence type="ECO:0000259" key="2">
    <source>
        <dbReference type="SMART" id="SM00829"/>
    </source>
</evidence>
<dbReference type="InterPro" id="IPR011032">
    <property type="entry name" value="GroES-like_sf"/>
</dbReference>
<dbReference type="SMART" id="SM00829">
    <property type="entry name" value="PKS_ER"/>
    <property type="match status" value="1"/>
</dbReference>
<feature type="domain" description="Enoyl reductase (ER)" evidence="2">
    <location>
        <begin position="13"/>
        <end position="312"/>
    </location>
</feature>
<evidence type="ECO:0000313" key="3">
    <source>
        <dbReference type="EMBL" id="MFC4310502.1"/>
    </source>
</evidence>
<name>A0ABV8SU27_9GAMM</name>
<accession>A0ABV8SU27</accession>
<dbReference type="PANTHER" id="PTHR11695:SF294">
    <property type="entry name" value="RETICULON-4-INTERACTING PROTEIN 1, MITOCHONDRIAL"/>
    <property type="match status" value="1"/>
</dbReference>
<dbReference type="Pfam" id="PF13602">
    <property type="entry name" value="ADH_zinc_N_2"/>
    <property type="match status" value="1"/>
</dbReference>
<dbReference type="PANTHER" id="PTHR11695">
    <property type="entry name" value="ALCOHOL DEHYDROGENASE RELATED"/>
    <property type="match status" value="1"/>
</dbReference>
<proteinExistence type="predicted"/>